<name>A0A3Q8S3M1_9BACL</name>
<dbReference type="OrthoDB" id="9910296at2"/>
<dbReference type="RefSeq" id="WP_125081299.1">
    <property type="nucleotide sequence ID" value="NZ_CP034248.1"/>
</dbReference>
<gene>
    <name evidence="2" type="ORF">EIM92_02325</name>
</gene>
<evidence type="ECO:0008006" key="4">
    <source>
        <dbReference type="Google" id="ProtNLM"/>
    </source>
</evidence>
<evidence type="ECO:0000313" key="3">
    <source>
        <dbReference type="Proteomes" id="UP000273145"/>
    </source>
</evidence>
<accession>A0A3Q8S3M1</accession>
<dbReference type="KEGG" id="plen:EIM92_02325"/>
<keyword evidence="1" id="KW-0732">Signal</keyword>
<sequence>MKWFKGRLQVAAIASALVVSSLAGSLSASANDSFIPTNNNSRQGVIVPYMGNERVIANGNLSVDRTWDFGNFTLNNSSVKVVWSPNSKKSNNFKLQVMQLNWLGEAYAIAQISLDSNSTTSYFTNLPVGKNLFFRVVGSAHGSISAYDWGPNN</sequence>
<dbReference type="EMBL" id="CP034248">
    <property type="protein sequence ID" value="AZK45176.1"/>
    <property type="molecule type" value="Genomic_DNA"/>
</dbReference>
<proteinExistence type="predicted"/>
<feature type="chain" id="PRO_5018727635" description="Fibronectin type III domain-containing protein" evidence="1">
    <location>
        <begin position="31"/>
        <end position="153"/>
    </location>
</feature>
<dbReference type="Proteomes" id="UP000273145">
    <property type="component" value="Chromosome"/>
</dbReference>
<organism evidence="2 3">
    <name type="scientific">Paenibacillus lentus</name>
    <dbReference type="NCBI Taxonomy" id="1338368"/>
    <lineage>
        <taxon>Bacteria</taxon>
        <taxon>Bacillati</taxon>
        <taxon>Bacillota</taxon>
        <taxon>Bacilli</taxon>
        <taxon>Bacillales</taxon>
        <taxon>Paenibacillaceae</taxon>
        <taxon>Paenibacillus</taxon>
    </lineage>
</organism>
<keyword evidence="3" id="KW-1185">Reference proteome</keyword>
<feature type="signal peptide" evidence="1">
    <location>
        <begin position="1"/>
        <end position="30"/>
    </location>
</feature>
<reference evidence="2 3" key="1">
    <citation type="submission" date="2018-11" db="EMBL/GenBank/DDBJ databases">
        <title>Genome sequencing of Paenibacillus lentus DSM25539(T).</title>
        <authorList>
            <person name="Kook J.-K."/>
            <person name="Park S.-N."/>
            <person name="Lim Y.K."/>
        </authorList>
    </citation>
    <scope>NUCLEOTIDE SEQUENCE [LARGE SCALE GENOMIC DNA]</scope>
    <source>
        <strain evidence="2 3">DSM 25539</strain>
    </source>
</reference>
<evidence type="ECO:0000313" key="2">
    <source>
        <dbReference type="EMBL" id="AZK45176.1"/>
    </source>
</evidence>
<evidence type="ECO:0000256" key="1">
    <source>
        <dbReference type="SAM" id="SignalP"/>
    </source>
</evidence>
<protein>
    <recommendedName>
        <fullName evidence="4">Fibronectin type III domain-containing protein</fullName>
    </recommendedName>
</protein>
<dbReference type="AlphaFoldDB" id="A0A3Q8S3M1"/>